<organism evidence="1 2">
    <name type="scientific">Caldibacillus debilis GB1</name>
    <dbReference type="NCBI Taxonomy" id="1339248"/>
    <lineage>
        <taxon>Bacteria</taxon>
        <taxon>Bacillati</taxon>
        <taxon>Bacillota</taxon>
        <taxon>Bacilli</taxon>
        <taxon>Bacillales</taxon>
        <taxon>Bacillaceae</taxon>
        <taxon>Caldibacillus</taxon>
    </lineage>
</organism>
<dbReference type="EMBL" id="AZRV01000035">
    <property type="protein sequence ID" value="RKO61692.1"/>
    <property type="molecule type" value="Genomic_DNA"/>
</dbReference>
<sequence>MNQDGTIDREILTLSAVNPWLDFCIAALIRERKTLRQSLVFGERQVFSDG</sequence>
<name>A0A420VDE3_9BACI</name>
<reference evidence="1 2" key="1">
    <citation type="submission" date="2013-12" db="EMBL/GenBank/DDBJ databases">
        <title>Genome and proteome characterization of Caldibacillus debilis GB1 derived from a cellulolytic aero-tolerant co-culture.</title>
        <authorList>
            <person name="Wushke S.T."/>
            <person name="Zhang X."/>
            <person name="Fristensky B."/>
            <person name="Wilkins J.A."/>
            <person name="Levin D.B."/>
            <person name="Sparling R."/>
        </authorList>
    </citation>
    <scope>NUCLEOTIDE SEQUENCE [LARGE SCALE GENOMIC DNA]</scope>
    <source>
        <strain evidence="1 2">GB1</strain>
    </source>
</reference>
<evidence type="ECO:0000313" key="1">
    <source>
        <dbReference type="EMBL" id="RKO61692.1"/>
    </source>
</evidence>
<dbReference type="AlphaFoldDB" id="A0A420VDE3"/>
<proteinExistence type="predicted"/>
<evidence type="ECO:0000313" key="2">
    <source>
        <dbReference type="Proteomes" id="UP000286235"/>
    </source>
</evidence>
<protein>
    <submittedName>
        <fullName evidence="1">Uncharacterized protein</fullName>
    </submittedName>
</protein>
<dbReference type="RefSeq" id="WP_183041595.1">
    <property type="nucleotide sequence ID" value="NZ_AZRV01000035.1"/>
</dbReference>
<gene>
    <name evidence="1" type="ORF">Cdeb_01163</name>
</gene>
<accession>A0A420VDE3</accession>
<dbReference type="Proteomes" id="UP000286235">
    <property type="component" value="Unassembled WGS sequence"/>
</dbReference>
<comment type="caution">
    <text evidence="1">The sequence shown here is derived from an EMBL/GenBank/DDBJ whole genome shotgun (WGS) entry which is preliminary data.</text>
</comment>
<keyword evidence="2" id="KW-1185">Reference proteome</keyword>